<dbReference type="InterPro" id="IPR006913">
    <property type="entry name" value="CENP-V/GFA"/>
</dbReference>
<evidence type="ECO:0000256" key="2">
    <source>
        <dbReference type="ARBA" id="ARBA00022723"/>
    </source>
</evidence>
<name>A0A2R4MDJ2_9HYPH</name>
<dbReference type="AlphaFoldDB" id="A0A2R4MDJ2"/>
<dbReference type="Gene3D" id="3.90.1590.10">
    <property type="entry name" value="glutathione-dependent formaldehyde- activating enzyme (gfa)"/>
    <property type="match status" value="1"/>
</dbReference>
<keyword evidence="4" id="KW-0456">Lyase</keyword>
<dbReference type="KEGG" id="mmyr:MXMO3_01577"/>
<evidence type="ECO:0000313" key="7">
    <source>
        <dbReference type="Proteomes" id="UP000258927"/>
    </source>
</evidence>
<dbReference type="PANTHER" id="PTHR33337:SF40">
    <property type="entry name" value="CENP-V_GFA DOMAIN-CONTAINING PROTEIN-RELATED"/>
    <property type="match status" value="1"/>
</dbReference>
<accession>A0A2R4MDJ2</accession>
<proteinExistence type="inferred from homology"/>
<keyword evidence="3" id="KW-0862">Zinc</keyword>
<protein>
    <recommendedName>
        <fullName evidence="5">CENP-V/GFA domain-containing protein</fullName>
    </recommendedName>
</protein>
<reference evidence="6 7" key="1">
    <citation type="submission" date="2017-05" db="EMBL/GenBank/DDBJ databases">
        <title>Genome Analysis of Maritalea myrionectae HL2708#5.</title>
        <authorList>
            <consortium name="Cotde Inc.-PKNU"/>
            <person name="Jang D."/>
            <person name="Oh H.-M."/>
        </authorList>
    </citation>
    <scope>NUCLEOTIDE SEQUENCE [LARGE SCALE GENOMIC DNA]</scope>
    <source>
        <strain evidence="6 7">HL2708#5</strain>
    </source>
</reference>
<dbReference type="STRING" id="1122213.GCA_000423365_01213"/>
<evidence type="ECO:0000256" key="1">
    <source>
        <dbReference type="ARBA" id="ARBA00005495"/>
    </source>
</evidence>
<dbReference type="RefSeq" id="WP_117395497.1">
    <property type="nucleotide sequence ID" value="NZ_CP021330.1"/>
</dbReference>
<keyword evidence="2" id="KW-0479">Metal-binding</keyword>
<evidence type="ECO:0000259" key="5">
    <source>
        <dbReference type="PROSITE" id="PS51891"/>
    </source>
</evidence>
<evidence type="ECO:0000313" key="6">
    <source>
        <dbReference type="EMBL" id="AVX04107.1"/>
    </source>
</evidence>
<dbReference type="EMBL" id="CP021330">
    <property type="protein sequence ID" value="AVX04107.1"/>
    <property type="molecule type" value="Genomic_DNA"/>
</dbReference>
<dbReference type="PROSITE" id="PS51891">
    <property type="entry name" value="CENP_V_GFA"/>
    <property type="match status" value="1"/>
</dbReference>
<organism evidence="6 7">
    <name type="scientific">Maritalea myrionectae</name>
    <dbReference type="NCBI Taxonomy" id="454601"/>
    <lineage>
        <taxon>Bacteria</taxon>
        <taxon>Pseudomonadati</taxon>
        <taxon>Pseudomonadota</taxon>
        <taxon>Alphaproteobacteria</taxon>
        <taxon>Hyphomicrobiales</taxon>
        <taxon>Devosiaceae</taxon>
        <taxon>Maritalea</taxon>
    </lineage>
</organism>
<keyword evidence="7" id="KW-1185">Reference proteome</keyword>
<dbReference type="SUPFAM" id="SSF51316">
    <property type="entry name" value="Mss4-like"/>
    <property type="match status" value="1"/>
</dbReference>
<dbReference type="Pfam" id="PF04828">
    <property type="entry name" value="GFA"/>
    <property type="match status" value="1"/>
</dbReference>
<dbReference type="Proteomes" id="UP000258927">
    <property type="component" value="Chromosome"/>
</dbReference>
<gene>
    <name evidence="6" type="ORF">MXMO3_01577</name>
</gene>
<comment type="similarity">
    <text evidence="1">Belongs to the Gfa family.</text>
</comment>
<evidence type="ECO:0000256" key="3">
    <source>
        <dbReference type="ARBA" id="ARBA00022833"/>
    </source>
</evidence>
<dbReference type="InterPro" id="IPR011057">
    <property type="entry name" value="Mss4-like_sf"/>
</dbReference>
<evidence type="ECO:0000256" key="4">
    <source>
        <dbReference type="ARBA" id="ARBA00023239"/>
    </source>
</evidence>
<dbReference type="PANTHER" id="PTHR33337">
    <property type="entry name" value="GFA DOMAIN-CONTAINING PROTEIN"/>
    <property type="match status" value="1"/>
</dbReference>
<dbReference type="GO" id="GO:0046872">
    <property type="term" value="F:metal ion binding"/>
    <property type="evidence" value="ECO:0007669"/>
    <property type="project" value="UniProtKB-KW"/>
</dbReference>
<feature type="domain" description="CENP-V/GFA" evidence="5">
    <location>
        <begin position="6"/>
        <end position="124"/>
    </location>
</feature>
<dbReference type="GO" id="GO:0016846">
    <property type="term" value="F:carbon-sulfur lyase activity"/>
    <property type="evidence" value="ECO:0007669"/>
    <property type="project" value="InterPro"/>
</dbReference>
<sequence>MEENDIRVECACGQAKLTLFGAPKTTMLCACRDCQKASGTDHTALALWADEQLEFEGDTTSYATEADSGATVHRHRCARCGTPVFGTSSRLKGHRLIPLGLLGDAANDLPPKSMIFSRTKFEWDHTSDGLAQYPTYRDN</sequence>